<dbReference type="STRING" id="637905.SVI_4214"/>
<dbReference type="InterPro" id="IPR000305">
    <property type="entry name" value="GIY-YIG_endonuc"/>
</dbReference>
<dbReference type="eggNOG" id="COG2827">
    <property type="taxonomic scope" value="Bacteria"/>
</dbReference>
<reference evidence="4" key="1">
    <citation type="journal article" date="2010" name="Mol. Biosyst.">
        <title>Complete genome sequence and comparative analysis of Shewanella violacea, a psychrophilic and piezophilic bacterium from deep sea floor sediments.</title>
        <authorList>
            <person name="Aono E."/>
            <person name="Baba T."/>
            <person name="Ara T."/>
            <person name="Nishi T."/>
            <person name="Nakamichi T."/>
            <person name="Inamoto E."/>
            <person name="Toyonaga H."/>
            <person name="Hasegawa M."/>
            <person name="Takai Y."/>
            <person name="Okumura Y."/>
            <person name="Baba M."/>
            <person name="Tomita M."/>
            <person name="Kato C."/>
            <person name="Oshima T."/>
            <person name="Nakasone K."/>
            <person name="Mori H."/>
        </authorList>
    </citation>
    <scope>NUCLEOTIDE SEQUENCE [LARGE SCALE GENOMIC DNA]</scope>
    <source>
        <strain evidence="4">JCM 10179 / CIP 106290 / LMG 19151 / DSS12</strain>
    </source>
</reference>
<dbReference type="Gene3D" id="3.40.1440.10">
    <property type="entry name" value="GIY-YIG endonuclease"/>
    <property type="match status" value="1"/>
</dbReference>
<dbReference type="KEGG" id="svo:SVI_4214"/>
<feature type="domain" description="GIY-YIG" evidence="2">
    <location>
        <begin position="9"/>
        <end position="86"/>
    </location>
</feature>
<dbReference type="PANTHER" id="PTHR34477:SF1">
    <property type="entry name" value="UPF0213 PROTEIN YHBQ"/>
    <property type="match status" value="1"/>
</dbReference>
<dbReference type="InterPro" id="IPR035901">
    <property type="entry name" value="GIY-YIG_endonuc_sf"/>
</dbReference>
<proteinExistence type="inferred from homology"/>
<dbReference type="InterPro" id="IPR050190">
    <property type="entry name" value="UPF0213_domain"/>
</dbReference>
<evidence type="ECO:0000313" key="3">
    <source>
        <dbReference type="EMBL" id="BAJ04185.1"/>
    </source>
</evidence>
<dbReference type="SUPFAM" id="SSF82771">
    <property type="entry name" value="GIY-YIG endonuclease"/>
    <property type="match status" value="1"/>
</dbReference>
<dbReference type="HOGENOM" id="CLU_135650_0_0_6"/>
<accession>D4ZEC4</accession>
<evidence type="ECO:0000259" key="2">
    <source>
        <dbReference type="PROSITE" id="PS50164"/>
    </source>
</evidence>
<keyword evidence="4" id="KW-1185">Reference proteome</keyword>
<dbReference type="RefSeq" id="WP_013053469.1">
    <property type="nucleotide sequence ID" value="NC_014012.1"/>
</dbReference>
<evidence type="ECO:0000313" key="4">
    <source>
        <dbReference type="Proteomes" id="UP000002350"/>
    </source>
</evidence>
<sequence length="101" mass="11485">MPTDEVSPRLWYLYMIRCNNGHLYTGVTIDVGRRFGEHQMGGVKSAKFLRGKGPLVLEYSEPVGTHSEALKREILVKKLSRKRKLDLISAHKQTDTCLSQV</sequence>
<gene>
    <name evidence="3" type="ordered locus">SVI_4214</name>
</gene>
<dbReference type="CDD" id="cd10456">
    <property type="entry name" value="GIY-YIG_UPF0213"/>
    <property type="match status" value="1"/>
</dbReference>
<dbReference type="AlphaFoldDB" id="D4ZEC4"/>
<dbReference type="Pfam" id="PF01541">
    <property type="entry name" value="GIY-YIG"/>
    <property type="match status" value="1"/>
</dbReference>
<organism evidence="3 4">
    <name type="scientific">Shewanella violacea (strain JCM 10179 / CIP 106290 / LMG 19151 / DSS12)</name>
    <dbReference type="NCBI Taxonomy" id="637905"/>
    <lineage>
        <taxon>Bacteria</taxon>
        <taxon>Pseudomonadati</taxon>
        <taxon>Pseudomonadota</taxon>
        <taxon>Gammaproteobacteria</taxon>
        <taxon>Alteromonadales</taxon>
        <taxon>Shewanellaceae</taxon>
        <taxon>Shewanella</taxon>
    </lineage>
</organism>
<dbReference type="Proteomes" id="UP000002350">
    <property type="component" value="Chromosome"/>
</dbReference>
<dbReference type="EMBL" id="AP011177">
    <property type="protein sequence ID" value="BAJ04185.1"/>
    <property type="molecule type" value="Genomic_DNA"/>
</dbReference>
<dbReference type="PROSITE" id="PS50164">
    <property type="entry name" value="GIY_YIG"/>
    <property type="match status" value="1"/>
</dbReference>
<dbReference type="PANTHER" id="PTHR34477">
    <property type="entry name" value="UPF0213 PROTEIN YHBQ"/>
    <property type="match status" value="1"/>
</dbReference>
<evidence type="ECO:0000256" key="1">
    <source>
        <dbReference type="ARBA" id="ARBA00007435"/>
    </source>
</evidence>
<dbReference type="OrthoDB" id="9797095at2"/>
<comment type="similarity">
    <text evidence="1">Belongs to the UPF0213 family.</text>
</comment>
<protein>
    <submittedName>
        <fullName evidence="3">GIY-YIG catalytic domain protein</fullName>
    </submittedName>
</protein>
<name>D4ZEC4_SHEVD</name>